<feature type="compositionally biased region" description="Polar residues" evidence="8">
    <location>
        <begin position="216"/>
        <end position="228"/>
    </location>
</feature>
<sequence>MATVDLNDVHNFEVKGSGVSEGHTLLERGTRLINTATKGTRWRDVRSTREAEHTQGIASSRSSALESRAPGTSLDAIFGKSEPGKGRQKLRFTRNPQPDVIAGSIDNEDAEMPVRSSPLSTIARPLPRGQFGKSGGRLRRSPLSGLLAGYETADESEMADTSATLAAGPEWVVEPCPVCHGTATLVCDVCDSGWPPGACPACKGVGYKTCTHCHGSGTTYRQTKRSQPPKTPAPSKVPAQSTSAVNEPLEEEGPSLLEAYRIIKNERRMQSASSGANGRAAANGTPAKTHWLVGRPKSPEHRAKISRAMQGKPRSPLTSSHRKKLSDLRREFFEEPGARERWSELAKKFWAPRKRVMHCSYCGLEGHNSRFCPERGFVKSTNKPCPICGQPGHGRGGSCPKRGMVRIPFRCKKCGEYGHEAGQCPNSAAFPGRTLCEICGLPDHRVRECPERPKELIIQRCSICGQPGHNRKRCPQRTDAG</sequence>
<feature type="region of interest" description="Disordered" evidence="8">
    <location>
        <begin position="117"/>
        <end position="138"/>
    </location>
</feature>
<dbReference type="GO" id="GO:0005634">
    <property type="term" value="C:nucleus"/>
    <property type="evidence" value="ECO:0007669"/>
    <property type="project" value="UniProtKB-SubCell"/>
</dbReference>
<keyword evidence="2" id="KW-0479">Metal-binding</keyword>
<dbReference type="InterPro" id="IPR051644">
    <property type="entry name" value="TRAMP_AT-DNA-binding"/>
</dbReference>
<keyword evidence="5" id="KW-0862">Zinc</keyword>
<dbReference type="STRING" id="105231.A0A1Y1HX23"/>
<feature type="region of interest" description="Disordered" evidence="8">
    <location>
        <begin position="216"/>
        <end position="251"/>
    </location>
</feature>
<evidence type="ECO:0000256" key="6">
    <source>
        <dbReference type="ARBA" id="ARBA00023242"/>
    </source>
</evidence>
<evidence type="ECO:0000259" key="9">
    <source>
        <dbReference type="PROSITE" id="PS50158"/>
    </source>
</evidence>
<dbReference type="OMA" id="KNCGREG"/>
<evidence type="ECO:0000256" key="2">
    <source>
        <dbReference type="ARBA" id="ARBA00022723"/>
    </source>
</evidence>
<dbReference type="GO" id="GO:0003676">
    <property type="term" value="F:nucleic acid binding"/>
    <property type="evidence" value="ECO:0007669"/>
    <property type="project" value="InterPro"/>
</dbReference>
<reference evidence="10 11" key="1">
    <citation type="journal article" date="2014" name="Nat. Commun.">
        <title>Klebsormidium flaccidum genome reveals primary factors for plant terrestrial adaptation.</title>
        <authorList>
            <person name="Hori K."/>
            <person name="Maruyama F."/>
            <person name="Fujisawa T."/>
            <person name="Togashi T."/>
            <person name="Yamamoto N."/>
            <person name="Seo M."/>
            <person name="Sato S."/>
            <person name="Yamada T."/>
            <person name="Mori H."/>
            <person name="Tajima N."/>
            <person name="Moriyama T."/>
            <person name="Ikeuchi M."/>
            <person name="Watanabe M."/>
            <person name="Wada H."/>
            <person name="Kobayashi K."/>
            <person name="Saito M."/>
            <person name="Masuda T."/>
            <person name="Sasaki-Sekimoto Y."/>
            <person name="Mashiguchi K."/>
            <person name="Awai K."/>
            <person name="Shimojima M."/>
            <person name="Masuda S."/>
            <person name="Iwai M."/>
            <person name="Nobusawa T."/>
            <person name="Narise T."/>
            <person name="Kondo S."/>
            <person name="Saito H."/>
            <person name="Sato R."/>
            <person name="Murakawa M."/>
            <person name="Ihara Y."/>
            <person name="Oshima-Yamada Y."/>
            <person name="Ohtaka K."/>
            <person name="Satoh M."/>
            <person name="Sonobe K."/>
            <person name="Ishii M."/>
            <person name="Ohtani R."/>
            <person name="Kanamori-Sato M."/>
            <person name="Honoki R."/>
            <person name="Miyazaki D."/>
            <person name="Mochizuki H."/>
            <person name="Umetsu J."/>
            <person name="Higashi K."/>
            <person name="Shibata D."/>
            <person name="Kamiya Y."/>
            <person name="Sato N."/>
            <person name="Nakamura Y."/>
            <person name="Tabata S."/>
            <person name="Ida S."/>
            <person name="Kurokawa K."/>
            <person name="Ohta H."/>
        </authorList>
    </citation>
    <scope>NUCLEOTIDE SEQUENCE [LARGE SCALE GENOMIC DNA]</scope>
    <source>
        <strain evidence="10 11">NIES-2285</strain>
    </source>
</reference>
<dbReference type="SMART" id="SM00343">
    <property type="entry name" value="ZnF_C2HC"/>
    <property type="match status" value="5"/>
</dbReference>
<keyword evidence="11" id="KW-1185">Reference proteome</keyword>
<evidence type="ECO:0000313" key="10">
    <source>
        <dbReference type="EMBL" id="GAQ83195.1"/>
    </source>
</evidence>
<dbReference type="Proteomes" id="UP000054558">
    <property type="component" value="Unassembled WGS sequence"/>
</dbReference>
<feature type="compositionally biased region" description="Basic and acidic residues" evidence="8">
    <location>
        <begin position="41"/>
        <end position="53"/>
    </location>
</feature>
<dbReference type="Pfam" id="PF14392">
    <property type="entry name" value="zf-CCHC_4"/>
    <property type="match status" value="4"/>
</dbReference>
<organism evidence="10 11">
    <name type="scientific">Klebsormidium nitens</name>
    <name type="common">Green alga</name>
    <name type="synonym">Ulothrix nitens</name>
    <dbReference type="NCBI Taxonomy" id="105231"/>
    <lineage>
        <taxon>Eukaryota</taxon>
        <taxon>Viridiplantae</taxon>
        <taxon>Streptophyta</taxon>
        <taxon>Klebsormidiophyceae</taxon>
        <taxon>Klebsormidiales</taxon>
        <taxon>Klebsormidiaceae</taxon>
        <taxon>Klebsormidium</taxon>
    </lineage>
</organism>
<feature type="domain" description="CCHC-type" evidence="9">
    <location>
        <begin position="410"/>
        <end position="426"/>
    </location>
</feature>
<evidence type="ECO:0000256" key="5">
    <source>
        <dbReference type="ARBA" id="ARBA00022833"/>
    </source>
</evidence>
<name>A0A1Y1HX23_KLENI</name>
<feature type="compositionally biased region" description="Low complexity" evidence="8">
    <location>
        <begin position="58"/>
        <end position="69"/>
    </location>
</feature>
<gene>
    <name evidence="10" type="ORF">KFL_001390120</name>
</gene>
<dbReference type="PANTHER" id="PTHR46543">
    <property type="entry name" value="ZINC FINGER CCHC DOMAIN-CONTAINING PROTEIN 7"/>
    <property type="match status" value="1"/>
</dbReference>
<dbReference type="InterPro" id="IPR025836">
    <property type="entry name" value="Zn_knuckle_CX2CX4HX4C"/>
</dbReference>
<dbReference type="EMBL" id="DF237088">
    <property type="protein sequence ID" value="GAQ83195.1"/>
    <property type="molecule type" value="Genomic_DNA"/>
</dbReference>
<dbReference type="Gene3D" id="4.10.60.10">
    <property type="entry name" value="Zinc finger, CCHC-type"/>
    <property type="match status" value="2"/>
</dbReference>
<dbReference type="AlphaFoldDB" id="A0A1Y1HX23"/>
<accession>A0A1Y1HX23</accession>
<dbReference type="PROSITE" id="PS50158">
    <property type="entry name" value="ZF_CCHC"/>
    <property type="match status" value="2"/>
</dbReference>
<evidence type="ECO:0000256" key="7">
    <source>
        <dbReference type="PROSITE-ProRule" id="PRU00047"/>
    </source>
</evidence>
<evidence type="ECO:0000256" key="1">
    <source>
        <dbReference type="ARBA" id="ARBA00004123"/>
    </source>
</evidence>
<evidence type="ECO:0000313" key="11">
    <source>
        <dbReference type="Proteomes" id="UP000054558"/>
    </source>
</evidence>
<feature type="region of interest" description="Disordered" evidence="8">
    <location>
        <begin position="39"/>
        <end position="91"/>
    </location>
</feature>
<evidence type="ECO:0000256" key="8">
    <source>
        <dbReference type="SAM" id="MobiDB-lite"/>
    </source>
</evidence>
<dbReference type="GO" id="GO:0008270">
    <property type="term" value="F:zinc ion binding"/>
    <property type="evidence" value="ECO:0007669"/>
    <property type="project" value="UniProtKB-KW"/>
</dbReference>
<evidence type="ECO:0000256" key="3">
    <source>
        <dbReference type="ARBA" id="ARBA00022737"/>
    </source>
</evidence>
<dbReference type="PANTHER" id="PTHR46543:SF1">
    <property type="entry name" value="ZINC FINGER CCHC DOMAIN-CONTAINING PROTEIN 7"/>
    <property type="match status" value="1"/>
</dbReference>
<dbReference type="InterPro" id="IPR001878">
    <property type="entry name" value="Znf_CCHC"/>
</dbReference>
<keyword evidence="3" id="KW-0677">Repeat</keyword>
<proteinExistence type="predicted"/>
<keyword evidence="4 7" id="KW-0863">Zinc-finger</keyword>
<dbReference type="SUPFAM" id="SSF57756">
    <property type="entry name" value="Retrovirus zinc finger-like domains"/>
    <property type="match status" value="1"/>
</dbReference>
<comment type="subcellular location">
    <subcellularLocation>
        <location evidence="1">Nucleus</location>
    </subcellularLocation>
</comment>
<protein>
    <recommendedName>
        <fullName evidence="9">CCHC-type domain-containing protein</fullName>
    </recommendedName>
</protein>
<dbReference type="OrthoDB" id="8026949at2759"/>
<feature type="domain" description="CCHC-type" evidence="9">
    <location>
        <begin position="460"/>
        <end position="476"/>
    </location>
</feature>
<dbReference type="InterPro" id="IPR036875">
    <property type="entry name" value="Znf_CCHC_sf"/>
</dbReference>
<evidence type="ECO:0000256" key="4">
    <source>
        <dbReference type="ARBA" id="ARBA00022771"/>
    </source>
</evidence>
<keyword evidence="6" id="KW-0539">Nucleus</keyword>